<reference evidence="2 3" key="1">
    <citation type="journal article" date="2021" name="BMC Biol.">
        <title>Horizontally acquired antibacterial genes associated with adaptive radiation of ladybird beetles.</title>
        <authorList>
            <person name="Li H.S."/>
            <person name="Tang X.F."/>
            <person name="Huang Y.H."/>
            <person name="Xu Z.Y."/>
            <person name="Chen M.L."/>
            <person name="Du X.Y."/>
            <person name="Qiu B.Y."/>
            <person name="Chen P.T."/>
            <person name="Zhang W."/>
            <person name="Slipinski A."/>
            <person name="Escalona H.E."/>
            <person name="Waterhouse R.M."/>
            <person name="Zwick A."/>
            <person name="Pang H."/>
        </authorList>
    </citation>
    <scope>NUCLEOTIDE SEQUENCE [LARGE SCALE GENOMIC DNA]</scope>
    <source>
        <strain evidence="2">SYSU2018</strain>
    </source>
</reference>
<evidence type="ECO:0000313" key="2">
    <source>
        <dbReference type="EMBL" id="KAL3277832.1"/>
    </source>
</evidence>
<evidence type="ECO:0000256" key="1">
    <source>
        <dbReference type="SAM" id="MobiDB-lite"/>
    </source>
</evidence>
<organism evidence="2 3">
    <name type="scientific">Cryptolaemus montrouzieri</name>
    <dbReference type="NCBI Taxonomy" id="559131"/>
    <lineage>
        <taxon>Eukaryota</taxon>
        <taxon>Metazoa</taxon>
        <taxon>Ecdysozoa</taxon>
        <taxon>Arthropoda</taxon>
        <taxon>Hexapoda</taxon>
        <taxon>Insecta</taxon>
        <taxon>Pterygota</taxon>
        <taxon>Neoptera</taxon>
        <taxon>Endopterygota</taxon>
        <taxon>Coleoptera</taxon>
        <taxon>Polyphaga</taxon>
        <taxon>Cucujiformia</taxon>
        <taxon>Coccinelloidea</taxon>
        <taxon>Coccinellidae</taxon>
        <taxon>Scymninae</taxon>
        <taxon>Scymnini</taxon>
        <taxon>Cryptolaemus</taxon>
    </lineage>
</organism>
<accession>A0ABD2NHF2</accession>
<sequence>MAVRAFLQEKVDVAIIEVGIGGEYVPTNVVSRIHVFIINLFLNPLDFREKILLLSMNGPRTPLGQDILTADYRVLERCLPEPTIVYASNLIFDIPKRTGKPLVQAEQQSGIRKGKTTGEPSQRGTQSVLNDGEQNPSEPVSDFFE</sequence>
<dbReference type="InterPro" id="IPR036565">
    <property type="entry name" value="Mur-like_cat_sf"/>
</dbReference>
<gene>
    <name evidence="2" type="ORF">HHI36_013174</name>
</gene>
<dbReference type="SUPFAM" id="SSF53623">
    <property type="entry name" value="MurD-like peptide ligases, catalytic domain"/>
    <property type="match status" value="1"/>
</dbReference>
<dbReference type="AlphaFoldDB" id="A0ABD2NHF2"/>
<feature type="compositionally biased region" description="Polar residues" evidence="1">
    <location>
        <begin position="118"/>
        <end position="138"/>
    </location>
</feature>
<protein>
    <submittedName>
        <fullName evidence="2">Uncharacterized protein</fullName>
    </submittedName>
</protein>
<dbReference type="Gene3D" id="3.40.1190.10">
    <property type="entry name" value="Mur-like, catalytic domain"/>
    <property type="match status" value="1"/>
</dbReference>
<keyword evidence="3" id="KW-1185">Reference proteome</keyword>
<proteinExistence type="predicted"/>
<name>A0ABD2NHF2_9CUCU</name>
<comment type="caution">
    <text evidence="2">The sequence shown here is derived from an EMBL/GenBank/DDBJ whole genome shotgun (WGS) entry which is preliminary data.</text>
</comment>
<evidence type="ECO:0000313" key="3">
    <source>
        <dbReference type="Proteomes" id="UP001516400"/>
    </source>
</evidence>
<dbReference type="Proteomes" id="UP001516400">
    <property type="component" value="Unassembled WGS sequence"/>
</dbReference>
<dbReference type="EMBL" id="JABFTP020000103">
    <property type="protein sequence ID" value="KAL3277832.1"/>
    <property type="molecule type" value="Genomic_DNA"/>
</dbReference>
<feature type="region of interest" description="Disordered" evidence="1">
    <location>
        <begin position="103"/>
        <end position="145"/>
    </location>
</feature>